<feature type="region of interest" description="Disordered" evidence="5">
    <location>
        <begin position="397"/>
        <end position="417"/>
    </location>
</feature>
<dbReference type="GO" id="GO:0045202">
    <property type="term" value="C:synapse"/>
    <property type="evidence" value="ECO:0007669"/>
    <property type="project" value="TreeGrafter"/>
</dbReference>
<organism evidence="7 8">
    <name type="scientific">Tigriopus californicus</name>
    <name type="common">Marine copepod</name>
    <dbReference type="NCBI Taxonomy" id="6832"/>
    <lineage>
        <taxon>Eukaryota</taxon>
        <taxon>Metazoa</taxon>
        <taxon>Ecdysozoa</taxon>
        <taxon>Arthropoda</taxon>
        <taxon>Crustacea</taxon>
        <taxon>Multicrustacea</taxon>
        <taxon>Hexanauplia</taxon>
        <taxon>Copepoda</taxon>
        <taxon>Harpacticoida</taxon>
        <taxon>Harpacticidae</taxon>
        <taxon>Tigriopus</taxon>
    </lineage>
</organism>
<evidence type="ECO:0000313" key="7">
    <source>
        <dbReference type="EMBL" id="TRY75189.1"/>
    </source>
</evidence>
<protein>
    <recommendedName>
        <fullName evidence="4">Exocyst complex component Sec8</fullName>
    </recommendedName>
</protein>
<dbReference type="Pfam" id="PF04048">
    <property type="entry name" value="Sec8_N"/>
    <property type="match status" value="1"/>
</dbReference>
<dbReference type="GO" id="GO:0015031">
    <property type="term" value="P:protein transport"/>
    <property type="evidence" value="ECO:0007669"/>
    <property type="project" value="UniProtKB-KW"/>
</dbReference>
<evidence type="ECO:0000259" key="6">
    <source>
        <dbReference type="Pfam" id="PF04048"/>
    </source>
</evidence>
<gene>
    <name evidence="7" type="ORF">TCAL_10430</name>
</gene>
<dbReference type="OrthoDB" id="272977at2759"/>
<keyword evidence="3 4" id="KW-0268">Exocytosis</keyword>
<accession>A0A553PC08</accession>
<dbReference type="GO" id="GO:0006612">
    <property type="term" value="P:protein targeting to membrane"/>
    <property type="evidence" value="ECO:0007669"/>
    <property type="project" value="UniProtKB-UniRule"/>
</dbReference>
<comment type="similarity">
    <text evidence="1 4">Belongs to the SEC8 family.</text>
</comment>
<dbReference type="GO" id="GO:0090522">
    <property type="term" value="P:vesicle tethering involved in exocytosis"/>
    <property type="evidence" value="ECO:0007669"/>
    <property type="project" value="UniProtKB-UniRule"/>
</dbReference>
<dbReference type="EMBL" id="VCGU01000005">
    <property type="protein sequence ID" value="TRY75189.1"/>
    <property type="molecule type" value="Genomic_DNA"/>
</dbReference>
<feature type="domain" description="Exocyst complex component Sec8 N-terminal" evidence="6">
    <location>
        <begin position="30"/>
        <end position="129"/>
    </location>
</feature>
<keyword evidence="8" id="KW-1185">Reference proteome</keyword>
<dbReference type="GO" id="GO:0006904">
    <property type="term" value="P:vesicle docking involved in exocytosis"/>
    <property type="evidence" value="ECO:0007669"/>
    <property type="project" value="InterPro"/>
</dbReference>
<keyword evidence="2 4" id="KW-0813">Transport</keyword>
<comment type="function">
    <text evidence="4">Component of the exocyst complex involved in the docking of exocytic vesicles with fusion sites on the plasma membrane.</text>
</comment>
<keyword evidence="4" id="KW-0653">Protein transport</keyword>
<dbReference type="GO" id="GO:0032584">
    <property type="term" value="C:growth cone membrane"/>
    <property type="evidence" value="ECO:0007669"/>
    <property type="project" value="TreeGrafter"/>
</dbReference>
<evidence type="ECO:0000256" key="4">
    <source>
        <dbReference type="RuleBase" id="RU367079"/>
    </source>
</evidence>
<reference evidence="7 8" key="1">
    <citation type="journal article" date="2018" name="Nat. Ecol. Evol.">
        <title>Genomic signatures of mitonuclear coevolution across populations of Tigriopus californicus.</title>
        <authorList>
            <person name="Barreto F.S."/>
            <person name="Watson E.T."/>
            <person name="Lima T.G."/>
            <person name="Willett C.S."/>
            <person name="Edmands S."/>
            <person name="Li W."/>
            <person name="Burton R.S."/>
        </authorList>
    </citation>
    <scope>NUCLEOTIDE SEQUENCE [LARGE SCALE GENOMIC DNA]</scope>
    <source>
        <strain evidence="7 8">San Diego</strain>
    </source>
</reference>
<dbReference type="InterPro" id="IPR007191">
    <property type="entry name" value="Sec8_exocyst_N"/>
</dbReference>
<sequence>MGDEEVGNNLMRVIHTLSMSNSGQQREEEKQKLQLSFRRTDQNVDRMIMEHQRNITRVMQLHARVSSRLSSSRAKVQAIRAGLYACQELLHYKRDDLKRHWLDGIEQKHVVQTLHKIKDVKDLPELIESLMARERWLSAAQALTSHTQYLDCDLRQVDGLMEIKAAIDHKRELLFQRLMLDLDGILYGTANSAILRHYVSNLNTIEGGEGEQRNVLRDKFLYDLKLLDVLPFRSRFGAEMKTLRELSFALTEANRELLTRPNQDKMEDGGPIAKMNVLVESLVVLGRINECVEHLSDERESRLRTIIHQSTQAFTQLRERSDFSLLLPLFFCVVDQYYTVMELFEVWLEAVRLSTARHNVFVTKKLDMKDVKFKMHSMLRTFLSECFESNDQAKLRHRHAHSDGHTSSSNESASEHSGDLSSFFLRRPRPLRSSGKKTSLFKFDASSVGMNQSEVQKIKNRQSIMYGVAEKGLITTREEDDLGLKMLKNLSLQEKPRIQST</sequence>
<dbReference type="GO" id="GO:0000145">
    <property type="term" value="C:exocyst"/>
    <property type="evidence" value="ECO:0007669"/>
    <property type="project" value="UniProtKB-UniRule"/>
</dbReference>
<dbReference type="Proteomes" id="UP000318571">
    <property type="component" value="Chromosome 2"/>
</dbReference>
<evidence type="ECO:0000256" key="5">
    <source>
        <dbReference type="SAM" id="MobiDB-lite"/>
    </source>
</evidence>
<dbReference type="GO" id="GO:0007268">
    <property type="term" value="P:chemical synaptic transmission"/>
    <property type="evidence" value="ECO:0007669"/>
    <property type="project" value="TreeGrafter"/>
</dbReference>
<dbReference type="STRING" id="6832.A0A553PC08"/>
<evidence type="ECO:0000313" key="8">
    <source>
        <dbReference type="Proteomes" id="UP000318571"/>
    </source>
</evidence>
<comment type="caution">
    <text evidence="7">The sequence shown here is derived from an EMBL/GenBank/DDBJ whole genome shotgun (WGS) entry which is preliminary data.</text>
</comment>
<dbReference type="InterPro" id="IPR039682">
    <property type="entry name" value="Sec8/EXOC4"/>
</dbReference>
<evidence type="ECO:0000256" key="3">
    <source>
        <dbReference type="ARBA" id="ARBA00022483"/>
    </source>
</evidence>
<dbReference type="GO" id="GO:0006893">
    <property type="term" value="P:Golgi to plasma membrane transport"/>
    <property type="evidence" value="ECO:0007669"/>
    <property type="project" value="TreeGrafter"/>
</dbReference>
<evidence type="ECO:0000256" key="1">
    <source>
        <dbReference type="ARBA" id="ARBA00010470"/>
    </source>
</evidence>
<dbReference type="PANTHER" id="PTHR14146">
    <property type="entry name" value="EXOCYST COMPLEX COMPONENT 4"/>
    <property type="match status" value="1"/>
</dbReference>
<dbReference type="AlphaFoldDB" id="A0A553PC08"/>
<name>A0A553PC08_TIGCA</name>
<evidence type="ECO:0000256" key="2">
    <source>
        <dbReference type="ARBA" id="ARBA00022448"/>
    </source>
</evidence>
<proteinExistence type="inferred from homology"/>
<dbReference type="PANTHER" id="PTHR14146:SF0">
    <property type="entry name" value="EXOCYST COMPLEX COMPONENT 4"/>
    <property type="match status" value="1"/>
</dbReference>